<dbReference type="PROSITE" id="PS51186">
    <property type="entry name" value="GNAT"/>
    <property type="match status" value="1"/>
</dbReference>
<proteinExistence type="predicted"/>
<dbReference type="InterPro" id="IPR000182">
    <property type="entry name" value="GNAT_dom"/>
</dbReference>
<dbReference type="InterPro" id="IPR016181">
    <property type="entry name" value="Acyl_CoA_acyltransferase"/>
</dbReference>
<evidence type="ECO:0000259" key="1">
    <source>
        <dbReference type="PROSITE" id="PS51186"/>
    </source>
</evidence>
<dbReference type="RefSeq" id="WP_213103870.1">
    <property type="nucleotide sequence ID" value="NZ_JAGYPM010000004.1"/>
</dbReference>
<dbReference type="PANTHER" id="PTHR43415:SF3">
    <property type="entry name" value="GNAT-FAMILY ACETYLTRANSFERASE"/>
    <property type="match status" value="1"/>
</dbReference>
<reference evidence="2 3" key="1">
    <citation type="submission" date="2021-05" db="EMBL/GenBank/DDBJ databases">
        <title>Novel Bacillus species.</title>
        <authorList>
            <person name="Liu G."/>
        </authorList>
    </citation>
    <scope>NUCLEOTIDE SEQUENCE [LARGE SCALE GENOMIC DNA]</scope>
    <source>
        <strain evidence="2 3">FJAT-49705</strain>
    </source>
</reference>
<sequence>MGEIQQKQFLTKNGNKLVIRTALPEDADKVLAFIRNIIIEAPYLLTTKAEFNVTSDQQKRLLQEVVEDNGKIAILAEYEGEIIGFLDFHNGRKKRIEHQGSFGMSVRKDFRNQGVGRALVSVLLAWAKENSLIEKVCLEVFSENIQAIRLYKSIGFEEEGLKRRAIKLSDQTYHDLIIMAYFVK</sequence>
<accession>A0ABS5NYL7</accession>
<dbReference type="Pfam" id="PF00583">
    <property type="entry name" value="Acetyltransf_1"/>
    <property type="match status" value="1"/>
</dbReference>
<evidence type="ECO:0000313" key="3">
    <source>
        <dbReference type="Proteomes" id="UP000681027"/>
    </source>
</evidence>
<evidence type="ECO:0000313" key="2">
    <source>
        <dbReference type="EMBL" id="MBS4192473.1"/>
    </source>
</evidence>
<dbReference type="EMBL" id="JAGYPM010000004">
    <property type="protein sequence ID" value="MBS4192473.1"/>
    <property type="molecule type" value="Genomic_DNA"/>
</dbReference>
<dbReference type="CDD" id="cd04301">
    <property type="entry name" value="NAT_SF"/>
    <property type="match status" value="1"/>
</dbReference>
<dbReference type="SUPFAM" id="SSF55729">
    <property type="entry name" value="Acyl-CoA N-acyltransferases (Nat)"/>
    <property type="match status" value="1"/>
</dbReference>
<protein>
    <submittedName>
        <fullName evidence="2">GNAT family N-acetyltransferase</fullName>
    </submittedName>
</protein>
<comment type="caution">
    <text evidence="2">The sequence shown here is derived from an EMBL/GenBank/DDBJ whole genome shotgun (WGS) entry which is preliminary data.</text>
</comment>
<dbReference type="PANTHER" id="PTHR43415">
    <property type="entry name" value="SPERMIDINE N(1)-ACETYLTRANSFERASE"/>
    <property type="match status" value="1"/>
</dbReference>
<name>A0ABS5NYL7_9BACI</name>
<dbReference type="Proteomes" id="UP000681027">
    <property type="component" value="Unassembled WGS sequence"/>
</dbReference>
<keyword evidence="3" id="KW-1185">Reference proteome</keyword>
<organism evidence="2 3">
    <name type="scientific">Cytobacillus citreus</name>
    <dbReference type="NCBI Taxonomy" id="2833586"/>
    <lineage>
        <taxon>Bacteria</taxon>
        <taxon>Bacillati</taxon>
        <taxon>Bacillota</taxon>
        <taxon>Bacilli</taxon>
        <taxon>Bacillales</taxon>
        <taxon>Bacillaceae</taxon>
        <taxon>Cytobacillus</taxon>
    </lineage>
</organism>
<dbReference type="Gene3D" id="3.40.630.30">
    <property type="match status" value="1"/>
</dbReference>
<gene>
    <name evidence="2" type="ORF">KHA94_20155</name>
</gene>
<feature type="domain" description="N-acetyltransferase" evidence="1">
    <location>
        <begin position="17"/>
        <end position="184"/>
    </location>
</feature>